<proteinExistence type="predicted"/>
<reference evidence="2" key="1">
    <citation type="submission" date="2017-10" db="EMBL/GenBank/DDBJ databases">
        <title>Rapid genome shrinkage in a self-fertile nematode reveals novel sperm competition proteins.</title>
        <authorList>
            <person name="Yin D."/>
            <person name="Schwarz E.M."/>
            <person name="Thomas C.G."/>
            <person name="Felde R.L."/>
            <person name="Korf I.F."/>
            <person name="Cutter A.D."/>
            <person name="Schartner C.M."/>
            <person name="Ralston E.J."/>
            <person name="Meyer B.J."/>
            <person name="Haag E.S."/>
        </authorList>
    </citation>
    <scope>NUCLEOTIDE SEQUENCE [LARGE SCALE GENOMIC DNA]</scope>
    <source>
        <strain evidence="2">JU1422</strain>
    </source>
</reference>
<keyword evidence="2" id="KW-1185">Reference proteome</keyword>
<dbReference type="Proteomes" id="UP000230233">
    <property type="component" value="Chromosome III"/>
</dbReference>
<evidence type="ECO:0000313" key="2">
    <source>
        <dbReference type="Proteomes" id="UP000230233"/>
    </source>
</evidence>
<dbReference type="EMBL" id="PDUG01000003">
    <property type="protein sequence ID" value="PIC40439.1"/>
    <property type="molecule type" value="Genomic_DNA"/>
</dbReference>
<protein>
    <submittedName>
        <fullName evidence="1">Uncharacterized protein</fullName>
    </submittedName>
</protein>
<accession>A0A2G5ULP9</accession>
<dbReference type="AlphaFoldDB" id="A0A2G5ULP9"/>
<gene>
    <name evidence="1" type="primary">Cnig_chr_III.g11780</name>
    <name evidence="1" type="ORF">B9Z55_011780</name>
</gene>
<name>A0A2G5ULP9_9PELO</name>
<sequence length="174" mass="20847">MPVILENITRNEAQQFLEDYDASRAFTFEHVRVQRVMIEVFKLKGRLSDLTKEQRIRCYQIINHHLEELLKDPEPVVDYSNMSINELSEHYELIPEREAQLKELRAVKGGIYRAWGYRWIDITDFIEFKKNVIYNYDLVCTYAKTTVTGFLTTMKNMIWKNEEEDVDRDLIIFV</sequence>
<evidence type="ECO:0000313" key="1">
    <source>
        <dbReference type="EMBL" id="PIC40439.1"/>
    </source>
</evidence>
<organism evidence="1 2">
    <name type="scientific">Caenorhabditis nigoni</name>
    <dbReference type="NCBI Taxonomy" id="1611254"/>
    <lineage>
        <taxon>Eukaryota</taxon>
        <taxon>Metazoa</taxon>
        <taxon>Ecdysozoa</taxon>
        <taxon>Nematoda</taxon>
        <taxon>Chromadorea</taxon>
        <taxon>Rhabditida</taxon>
        <taxon>Rhabditina</taxon>
        <taxon>Rhabditomorpha</taxon>
        <taxon>Rhabditoidea</taxon>
        <taxon>Rhabditidae</taxon>
        <taxon>Peloderinae</taxon>
        <taxon>Caenorhabditis</taxon>
    </lineage>
</organism>
<comment type="caution">
    <text evidence="1">The sequence shown here is derived from an EMBL/GenBank/DDBJ whole genome shotgun (WGS) entry which is preliminary data.</text>
</comment>